<proteinExistence type="predicted"/>
<name>A0A7W8HIY8_9BURK</name>
<dbReference type="EMBL" id="JACHGB010000005">
    <property type="protein sequence ID" value="MBB5272934.1"/>
    <property type="molecule type" value="Genomic_DNA"/>
</dbReference>
<reference evidence="3 4" key="1">
    <citation type="submission" date="2020-08" db="EMBL/GenBank/DDBJ databases">
        <title>Genomic Encyclopedia of Type Strains, Phase IV (KMG-IV): sequencing the most valuable type-strain genomes for metagenomic binning, comparative biology and taxonomic classification.</title>
        <authorList>
            <person name="Goeker M."/>
        </authorList>
    </citation>
    <scope>NUCLEOTIDE SEQUENCE [LARGE SCALE GENOMIC DNA]</scope>
    <source>
        <strain evidence="3 4">DSM 29781</strain>
    </source>
</reference>
<evidence type="ECO:0000256" key="1">
    <source>
        <dbReference type="ARBA" id="ARBA00023239"/>
    </source>
</evidence>
<keyword evidence="4" id="KW-1185">Reference proteome</keyword>
<comment type="caution">
    <text evidence="3">The sequence shown here is derived from an EMBL/GenBank/DDBJ whole genome shotgun (WGS) entry which is preliminary data.</text>
</comment>
<gene>
    <name evidence="3" type="ORF">HNQ70_002957</name>
</gene>
<dbReference type="GO" id="GO:0008684">
    <property type="term" value="F:2-oxopent-4-enoate hydratase activity"/>
    <property type="evidence" value="ECO:0007669"/>
    <property type="project" value="TreeGrafter"/>
</dbReference>
<evidence type="ECO:0000313" key="4">
    <source>
        <dbReference type="Proteomes" id="UP000532440"/>
    </source>
</evidence>
<keyword evidence="1" id="KW-0456">Lyase</keyword>
<dbReference type="RefSeq" id="WP_183968962.1">
    <property type="nucleotide sequence ID" value="NZ_BAABEW010000024.1"/>
</dbReference>
<dbReference type="PANTHER" id="PTHR30143:SF0">
    <property type="entry name" value="2-KETO-4-PENTENOATE HYDRATASE"/>
    <property type="match status" value="1"/>
</dbReference>
<dbReference type="InterPro" id="IPR011234">
    <property type="entry name" value="Fumarylacetoacetase-like_C"/>
</dbReference>
<dbReference type="InterPro" id="IPR050772">
    <property type="entry name" value="Hydratase-Decarb/MhpD_sf"/>
</dbReference>
<feature type="domain" description="Fumarylacetoacetase-like C-terminal" evidence="2">
    <location>
        <begin position="87"/>
        <end position="272"/>
    </location>
</feature>
<evidence type="ECO:0000313" key="3">
    <source>
        <dbReference type="EMBL" id="MBB5272934.1"/>
    </source>
</evidence>
<dbReference type="Pfam" id="PF01557">
    <property type="entry name" value="FAA_hydrolase"/>
    <property type="match status" value="1"/>
</dbReference>
<dbReference type="PANTHER" id="PTHR30143">
    <property type="entry name" value="ACID HYDRATASE"/>
    <property type="match status" value="1"/>
</dbReference>
<dbReference type="Proteomes" id="UP000532440">
    <property type="component" value="Unassembled WGS sequence"/>
</dbReference>
<dbReference type="AlphaFoldDB" id="A0A7W8HIY8"/>
<sequence>MTTGADAARLSDAEIEDLASRLVEARETRVAVALPPEFAQRCDAEAAGRLAVRHLRGLLARTGGRVVGSKLGGTNRAALEKLGLERPFVGPVNSAALFDSPARLPRAGFLMCVIEAEVAIRFGKPVDGRSGPPSREALVGAISELCPAIEIADSRLAGFPALPPAAIIADLGFAGALVTGAPCADWRRHDLSDASVQLTVNGVSVREGRGEAVLGNPLDALADYVADAGRAGRAIEAGEIVSTGTWTQPYMAQQGDLIRADFGPLGIVEVQIT</sequence>
<dbReference type="SUPFAM" id="SSF56529">
    <property type="entry name" value="FAH"/>
    <property type="match status" value="1"/>
</dbReference>
<accession>A0A7W8HIY8</accession>
<dbReference type="Gene3D" id="3.90.850.10">
    <property type="entry name" value="Fumarylacetoacetase-like, C-terminal domain"/>
    <property type="match status" value="1"/>
</dbReference>
<dbReference type="GO" id="GO:0005737">
    <property type="term" value="C:cytoplasm"/>
    <property type="evidence" value="ECO:0007669"/>
    <property type="project" value="TreeGrafter"/>
</dbReference>
<protein>
    <submittedName>
        <fullName evidence="3">2-keto-4-pentenoate hydratase</fullName>
    </submittedName>
</protein>
<evidence type="ECO:0000259" key="2">
    <source>
        <dbReference type="Pfam" id="PF01557"/>
    </source>
</evidence>
<dbReference type="InterPro" id="IPR036663">
    <property type="entry name" value="Fumarylacetoacetase_C_sf"/>
</dbReference>
<organism evidence="3 4">
    <name type="scientific">Quisquiliibacterium transsilvanicum</name>
    <dbReference type="NCBI Taxonomy" id="1549638"/>
    <lineage>
        <taxon>Bacteria</taxon>
        <taxon>Pseudomonadati</taxon>
        <taxon>Pseudomonadota</taxon>
        <taxon>Betaproteobacteria</taxon>
        <taxon>Burkholderiales</taxon>
        <taxon>Burkholderiaceae</taxon>
        <taxon>Quisquiliibacterium</taxon>
    </lineage>
</organism>